<evidence type="ECO:0000256" key="10">
    <source>
        <dbReference type="SAM" id="SignalP"/>
    </source>
</evidence>
<feature type="domain" description="TonB-dependent receptor-like beta-barrel" evidence="11">
    <location>
        <begin position="407"/>
        <end position="948"/>
    </location>
</feature>
<keyword evidence="3 8" id="KW-1134">Transmembrane beta strand</keyword>
<dbReference type="EMBL" id="JAQQKW010000011">
    <property type="protein sequence ID" value="MDC7695707.1"/>
    <property type="molecule type" value="Genomic_DNA"/>
</dbReference>
<evidence type="ECO:0000313" key="14">
    <source>
        <dbReference type="Proteomes" id="UP001216595"/>
    </source>
</evidence>
<comment type="caution">
    <text evidence="13">The sequence shown here is derived from an EMBL/GenBank/DDBJ whole genome shotgun (WGS) entry which is preliminary data.</text>
</comment>
<feature type="chain" id="PRO_5046468925" evidence="10">
    <location>
        <begin position="31"/>
        <end position="989"/>
    </location>
</feature>
<evidence type="ECO:0000256" key="7">
    <source>
        <dbReference type="ARBA" id="ARBA00023237"/>
    </source>
</evidence>
<keyword evidence="14" id="KW-1185">Reference proteome</keyword>
<evidence type="ECO:0000256" key="2">
    <source>
        <dbReference type="ARBA" id="ARBA00022448"/>
    </source>
</evidence>
<evidence type="ECO:0000256" key="9">
    <source>
        <dbReference type="RuleBase" id="RU003357"/>
    </source>
</evidence>
<organism evidence="13 14">
    <name type="scientific">Asticcacaulis currens</name>
    <dbReference type="NCBI Taxonomy" id="2984210"/>
    <lineage>
        <taxon>Bacteria</taxon>
        <taxon>Pseudomonadati</taxon>
        <taxon>Pseudomonadota</taxon>
        <taxon>Alphaproteobacteria</taxon>
        <taxon>Caulobacterales</taxon>
        <taxon>Caulobacteraceae</taxon>
        <taxon>Asticcacaulis</taxon>
    </lineage>
</organism>
<comment type="subcellular location">
    <subcellularLocation>
        <location evidence="1 8">Cell outer membrane</location>
        <topology evidence="1 8">Multi-pass membrane protein</topology>
    </subcellularLocation>
</comment>
<evidence type="ECO:0000256" key="6">
    <source>
        <dbReference type="ARBA" id="ARBA00023136"/>
    </source>
</evidence>
<feature type="signal peptide" evidence="10">
    <location>
        <begin position="1"/>
        <end position="30"/>
    </location>
</feature>
<keyword evidence="5 9" id="KW-0798">TonB box</keyword>
<keyword evidence="2 8" id="KW-0813">Transport</keyword>
<evidence type="ECO:0000256" key="8">
    <source>
        <dbReference type="PROSITE-ProRule" id="PRU01360"/>
    </source>
</evidence>
<proteinExistence type="inferred from homology"/>
<keyword evidence="4 8" id="KW-0812">Transmembrane</keyword>
<accession>A0ABT5IHM1</accession>
<evidence type="ECO:0000259" key="12">
    <source>
        <dbReference type="Pfam" id="PF07715"/>
    </source>
</evidence>
<dbReference type="InterPro" id="IPR036942">
    <property type="entry name" value="Beta-barrel_TonB_sf"/>
</dbReference>
<evidence type="ECO:0000256" key="3">
    <source>
        <dbReference type="ARBA" id="ARBA00022452"/>
    </source>
</evidence>
<name>A0ABT5IHM1_9CAUL</name>
<evidence type="ECO:0000313" key="13">
    <source>
        <dbReference type="EMBL" id="MDC7695707.1"/>
    </source>
</evidence>
<protein>
    <submittedName>
        <fullName evidence="13">TonB-dependent receptor</fullName>
    </submittedName>
</protein>
<dbReference type="InterPro" id="IPR012910">
    <property type="entry name" value="Plug_dom"/>
</dbReference>
<dbReference type="PROSITE" id="PS52016">
    <property type="entry name" value="TONB_DEPENDENT_REC_3"/>
    <property type="match status" value="1"/>
</dbReference>
<gene>
    <name evidence="13" type="ORF">PQU94_15630</name>
</gene>
<dbReference type="InterPro" id="IPR039426">
    <property type="entry name" value="TonB-dep_rcpt-like"/>
</dbReference>
<sequence>MKKLTTRSLIMSSVAASAIFSGWVAAPAMAQADGASPAVEEVVVTGTRIRRPNLKSASPITTVDAAEVKLQGSTGVDSYLAKLPQIEAGNNENQSNNSDGTAGVNLRSLGGNRALVLIDGQRFLPSLGVDLNFVPSVLVERTDVLTGGASSVYGSDAMSGVVNFIMKKRLDGVIVDAQYSIYNHKNDNDYLRGIQAARGFKLADKNVWDGKKYDFNIAAGGRINEGKGNILGYFGYRKMEAVRQDARDYSNCALNFADDKGSSFACGGSGNHAYGWFRPLDDLAGVNKNQNWANAKDGSKTWVPNDSSFAYNYAPDNYTLRNSERYQAGGFLNYTFNPHAEAYGSFMFMDDHSISQVAPSAIWSGRAFDINCNNPFLSTSQASMLCGSAAGSSTTVKSWVSFRAATGEPRRNDMRHTNYRFTAGLKGEIIDGWRYDANYMHAITVGQFNYQNDINQDKAAQALQAVLVNGQVVCKDSSNNCKPIDVFSAKGPSSEGYAFIYAPTFTRNEQTIDVYNAYVSGDLGQYGVKSPWANDGVAVVAGLEHRTETLDVKLDETQLSYATNADGKVSVDEWFTEFDIPVVADKPLIHSLNLALGYRKSTYNTSSSTSVGSEKKTETSKFEVRYAPTTDILLRASYNQAMRAANITELFAAQGVGNVALIDPCSENNRVASLEQCQRTGVTAAQYGTTTPPIKRSTIPDTPADVGTALGGGNPDLSPERAKTTTFGFVLTPRFVSNLVLSVDYYKIRIEDYIGSVPAQTAVSQCIETGSAFYCGLIHRDPITGALYGSDKKGGYVISTNVNTGYLETKGIDITANYRLATGYGDVNFGFVGTLLNALETEVLPGLGSYDCKGLYGGTCGQPSPKWRHNLRATWTVPWADRFYVPTSVSLNWRHFGGTELATNTNDQYLTGTKSTINARIGNYDYFDLAVTKDLPHGLVLRAGINNLFDKDPPAIMSGLLVENGNGNTFPSTYDPLGRMLFVGLSAKF</sequence>
<dbReference type="PANTHER" id="PTHR47234:SF2">
    <property type="entry name" value="TONB-DEPENDENT RECEPTOR"/>
    <property type="match status" value="1"/>
</dbReference>
<evidence type="ECO:0000256" key="4">
    <source>
        <dbReference type="ARBA" id="ARBA00022692"/>
    </source>
</evidence>
<keyword evidence="10" id="KW-0732">Signal</keyword>
<keyword evidence="13" id="KW-0675">Receptor</keyword>
<evidence type="ECO:0000259" key="11">
    <source>
        <dbReference type="Pfam" id="PF00593"/>
    </source>
</evidence>
<keyword evidence="6 8" id="KW-0472">Membrane</keyword>
<dbReference type="Gene3D" id="2.40.170.20">
    <property type="entry name" value="TonB-dependent receptor, beta-barrel domain"/>
    <property type="match status" value="1"/>
</dbReference>
<dbReference type="InterPro" id="IPR037066">
    <property type="entry name" value="Plug_dom_sf"/>
</dbReference>
<reference evidence="13 14" key="1">
    <citation type="submission" date="2023-01" db="EMBL/GenBank/DDBJ databases">
        <title>Novel species of the genus Asticcacaulis isolated from rivers.</title>
        <authorList>
            <person name="Lu H."/>
        </authorList>
    </citation>
    <scope>NUCLEOTIDE SEQUENCE [LARGE SCALE GENOMIC DNA]</scope>
    <source>
        <strain evidence="13 14">DXS10W</strain>
    </source>
</reference>
<dbReference type="Gene3D" id="2.170.130.10">
    <property type="entry name" value="TonB-dependent receptor, plug domain"/>
    <property type="match status" value="1"/>
</dbReference>
<dbReference type="Pfam" id="PF00593">
    <property type="entry name" value="TonB_dep_Rec_b-barrel"/>
    <property type="match status" value="1"/>
</dbReference>
<dbReference type="Proteomes" id="UP001216595">
    <property type="component" value="Unassembled WGS sequence"/>
</dbReference>
<dbReference type="Pfam" id="PF07715">
    <property type="entry name" value="Plug"/>
    <property type="match status" value="1"/>
</dbReference>
<dbReference type="SUPFAM" id="SSF56935">
    <property type="entry name" value="Porins"/>
    <property type="match status" value="1"/>
</dbReference>
<dbReference type="InterPro" id="IPR000531">
    <property type="entry name" value="Beta-barrel_TonB"/>
</dbReference>
<dbReference type="PANTHER" id="PTHR47234">
    <property type="match status" value="1"/>
</dbReference>
<comment type="similarity">
    <text evidence="8 9">Belongs to the TonB-dependent receptor family.</text>
</comment>
<feature type="domain" description="TonB-dependent receptor plug" evidence="12">
    <location>
        <begin position="55"/>
        <end position="161"/>
    </location>
</feature>
<keyword evidence="7 8" id="KW-0998">Cell outer membrane</keyword>
<evidence type="ECO:0000256" key="1">
    <source>
        <dbReference type="ARBA" id="ARBA00004571"/>
    </source>
</evidence>
<dbReference type="RefSeq" id="WP_272742367.1">
    <property type="nucleotide sequence ID" value="NZ_JAQQKW010000011.1"/>
</dbReference>
<evidence type="ECO:0000256" key="5">
    <source>
        <dbReference type="ARBA" id="ARBA00023077"/>
    </source>
</evidence>